<dbReference type="AlphaFoldDB" id="A0A8E5HJL8"/>
<keyword evidence="3" id="KW-1185">Reference proteome</keyword>
<dbReference type="OrthoDB" id="413993at2759"/>
<dbReference type="RefSeq" id="XP_042994334.1">
    <property type="nucleotide sequence ID" value="XM_043138400.1"/>
</dbReference>
<dbReference type="Proteomes" id="UP000027002">
    <property type="component" value="Chromosome 1"/>
</dbReference>
<dbReference type="InterPro" id="IPR001130">
    <property type="entry name" value="TatD-like"/>
</dbReference>
<gene>
    <name evidence="2" type="ORF">UV8b_00902</name>
</gene>
<organism evidence="2 3">
    <name type="scientific">Ustilaginoidea virens</name>
    <name type="common">Rice false smut fungus</name>
    <name type="synonym">Villosiclava virens</name>
    <dbReference type="NCBI Taxonomy" id="1159556"/>
    <lineage>
        <taxon>Eukaryota</taxon>
        <taxon>Fungi</taxon>
        <taxon>Dikarya</taxon>
        <taxon>Ascomycota</taxon>
        <taxon>Pezizomycotina</taxon>
        <taxon>Sordariomycetes</taxon>
        <taxon>Hypocreomycetidae</taxon>
        <taxon>Hypocreales</taxon>
        <taxon>Clavicipitaceae</taxon>
        <taxon>Ustilaginoidea</taxon>
    </lineage>
</organism>
<dbReference type="GO" id="GO:0016788">
    <property type="term" value="F:hydrolase activity, acting on ester bonds"/>
    <property type="evidence" value="ECO:0007669"/>
    <property type="project" value="InterPro"/>
</dbReference>
<accession>A0A8E5HJL8</accession>
<evidence type="ECO:0000256" key="1">
    <source>
        <dbReference type="SAM" id="MobiDB-lite"/>
    </source>
</evidence>
<sequence>MRQHGSDAQALSAPFPWRLAVFDAHCHPTDTMGSIASLATMRASALAIMATRSQDQDLVAHVASVHAAAGDGPFRPPSSQGDGDDDGAAAAARGACRAIPSFGWHPWFSHQLYDDVSPAPATYMAPPPPPPSAPDEPDNAGLLAAKRAHYQAVLAPAPQDDGFIALLPAPVPLSSFVSSTRARLAAHPHALVGEAGLDKAFRIPENWDPALAAARDQGLTPGGREGRLLSRHTVKLQHQQAVLRAQLRLAGQAGRPVSLHCVQAHGALYETLASLWKGYENHVPSRRERRNVAPGAEPYDSDSDSHSHSHSHSHSDPDPDSDDCSDGREPTGSTAGQKPFPPRICLHSYSGSVESLRQWLHPKVPATVFFSFSIAVNLGTQAARSRFAQVVDAVPGDRILVESDLHAAGEDMDAALEHMYRQVCRVKGWGLEEGVKRIGENFQTFVFGDAQKR</sequence>
<evidence type="ECO:0000313" key="3">
    <source>
        <dbReference type="Proteomes" id="UP000027002"/>
    </source>
</evidence>
<feature type="region of interest" description="Disordered" evidence="1">
    <location>
        <begin position="119"/>
        <end position="140"/>
    </location>
</feature>
<dbReference type="Pfam" id="PF01026">
    <property type="entry name" value="TatD_DNase"/>
    <property type="match status" value="1"/>
</dbReference>
<protein>
    <recommendedName>
        <fullName evidence="4">Cut9 interacting protein Scn1</fullName>
    </recommendedName>
</protein>
<name>A0A8E5HJL8_USTVR</name>
<dbReference type="KEGG" id="uvi:66061680"/>
<dbReference type="PANTHER" id="PTHR47345">
    <property type="entry name" value="CUT9-INTERACTING PROTEIN SCN1"/>
    <property type="match status" value="1"/>
</dbReference>
<feature type="compositionally biased region" description="Basic and acidic residues" evidence="1">
    <location>
        <begin position="303"/>
        <end position="317"/>
    </location>
</feature>
<dbReference type="PANTHER" id="PTHR47345:SF1">
    <property type="entry name" value="CUT9-INTERACTING PROTEIN SCN1"/>
    <property type="match status" value="1"/>
</dbReference>
<feature type="region of interest" description="Disordered" evidence="1">
    <location>
        <begin position="286"/>
        <end position="340"/>
    </location>
</feature>
<evidence type="ECO:0008006" key="4">
    <source>
        <dbReference type="Google" id="ProtNLM"/>
    </source>
</evidence>
<dbReference type="Gene3D" id="3.20.20.140">
    <property type="entry name" value="Metal-dependent hydrolases"/>
    <property type="match status" value="1"/>
</dbReference>
<evidence type="ECO:0000313" key="2">
    <source>
        <dbReference type="EMBL" id="QUC16661.1"/>
    </source>
</evidence>
<dbReference type="SUPFAM" id="SSF51556">
    <property type="entry name" value="Metallo-dependent hydrolases"/>
    <property type="match status" value="1"/>
</dbReference>
<feature type="compositionally biased region" description="Pro residues" evidence="1">
    <location>
        <begin position="125"/>
        <end position="134"/>
    </location>
</feature>
<reference evidence="2" key="1">
    <citation type="submission" date="2020-03" db="EMBL/GenBank/DDBJ databases">
        <title>A mixture of massive structural variations and highly conserved coding sequences in Ustilaginoidea virens genome.</title>
        <authorList>
            <person name="Zhang K."/>
            <person name="Zhao Z."/>
            <person name="Zhang Z."/>
            <person name="Li Y."/>
            <person name="Hsiang T."/>
            <person name="Sun W."/>
        </authorList>
    </citation>
    <scope>NUCLEOTIDE SEQUENCE</scope>
    <source>
        <strain evidence="2">UV-8b</strain>
    </source>
</reference>
<dbReference type="InterPro" id="IPR053044">
    <property type="entry name" value="Metallo-hydrolase/TatD-type"/>
</dbReference>
<proteinExistence type="predicted"/>
<dbReference type="InterPro" id="IPR032466">
    <property type="entry name" value="Metal_Hydrolase"/>
</dbReference>
<feature type="region of interest" description="Disordered" evidence="1">
    <location>
        <begin position="69"/>
        <end position="92"/>
    </location>
</feature>
<dbReference type="GeneID" id="66061680"/>
<dbReference type="EMBL" id="CP072753">
    <property type="protein sequence ID" value="QUC16661.1"/>
    <property type="molecule type" value="Genomic_DNA"/>
</dbReference>